<dbReference type="InterPro" id="IPR005760">
    <property type="entry name" value="A/G_AdeGlyc_MutY"/>
</dbReference>
<dbReference type="Pfam" id="PF14815">
    <property type="entry name" value="NUDIX_4"/>
    <property type="match status" value="1"/>
</dbReference>
<dbReference type="AlphaFoldDB" id="A0AAQ1RV76"/>
<dbReference type="InterPro" id="IPR003265">
    <property type="entry name" value="HhH-GPD_domain"/>
</dbReference>
<dbReference type="Gene3D" id="1.10.340.30">
    <property type="entry name" value="Hypothetical protein, domain 2"/>
    <property type="match status" value="1"/>
</dbReference>
<keyword evidence="9" id="KW-0378">Hydrolase</keyword>
<keyword evidence="19" id="KW-1185">Reference proteome</keyword>
<dbReference type="GO" id="GO:0051539">
    <property type="term" value="F:4 iron, 4 sulfur cluster binding"/>
    <property type="evidence" value="ECO:0007669"/>
    <property type="project" value="UniProtKB-UniRule"/>
</dbReference>
<keyword evidence="10 14" id="KW-0408">Iron</keyword>
<dbReference type="RefSeq" id="WP_021658942.1">
    <property type="nucleotide sequence ID" value="NZ_FQVY01000001.1"/>
</dbReference>
<keyword evidence="6" id="KW-0004">4Fe-4S</keyword>
<dbReference type="Proteomes" id="UP000184089">
    <property type="component" value="Unassembled WGS sequence"/>
</dbReference>
<dbReference type="GO" id="GO:0006284">
    <property type="term" value="P:base-excision repair"/>
    <property type="evidence" value="ECO:0007669"/>
    <property type="project" value="UniProtKB-UniRule"/>
</dbReference>
<dbReference type="GO" id="GO:0032357">
    <property type="term" value="F:oxidized purine DNA binding"/>
    <property type="evidence" value="ECO:0007669"/>
    <property type="project" value="TreeGrafter"/>
</dbReference>
<dbReference type="Proteomes" id="UP000474718">
    <property type="component" value="Unassembled WGS sequence"/>
</dbReference>
<evidence type="ECO:0000256" key="13">
    <source>
        <dbReference type="ARBA" id="ARBA00023295"/>
    </source>
</evidence>
<dbReference type="FunFam" id="1.10.340.30:FF:000002">
    <property type="entry name" value="Adenine DNA glycosylase"/>
    <property type="match status" value="1"/>
</dbReference>
<dbReference type="InterPro" id="IPR015797">
    <property type="entry name" value="NUDIX_hydrolase-like_dom_sf"/>
</dbReference>
<gene>
    <name evidence="16" type="primary">mutY</name>
    <name evidence="16" type="ORF">GT747_09825</name>
    <name evidence="17" type="ORF">SAMN05444424_0759</name>
</gene>
<dbReference type="GO" id="GO:0000701">
    <property type="term" value="F:purine-specific mismatch base pair DNA N-glycosylase activity"/>
    <property type="evidence" value="ECO:0007669"/>
    <property type="project" value="UniProtKB-EC"/>
</dbReference>
<evidence type="ECO:0000256" key="11">
    <source>
        <dbReference type="ARBA" id="ARBA00023014"/>
    </source>
</evidence>
<evidence type="ECO:0000256" key="14">
    <source>
        <dbReference type="RuleBase" id="RU365096"/>
    </source>
</evidence>
<dbReference type="CDD" id="cd03431">
    <property type="entry name" value="NUDIX_DNA_Glycosylase_C-MutY"/>
    <property type="match status" value="1"/>
</dbReference>
<dbReference type="InterPro" id="IPR023170">
    <property type="entry name" value="HhH_base_excis_C"/>
</dbReference>
<evidence type="ECO:0000256" key="10">
    <source>
        <dbReference type="ARBA" id="ARBA00023004"/>
    </source>
</evidence>
<dbReference type="CDD" id="cd00056">
    <property type="entry name" value="ENDO3c"/>
    <property type="match status" value="1"/>
</dbReference>
<comment type="cofactor">
    <cofactor evidence="14">
        <name>[4Fe-4S] cluster</name>
        <dbReference type="ChEBI" id="CHEBI:49883"/>
    </cofactor>
    <text evidence="14">Binds 1 [4Fe-4S] cluster.</text>
</comment>
<evidence type="ECO:0000259" key="15">
    <source>
        <dbReference type="SMART" id="SM00478"/>
    </source>
</evidence>
<evidence type="ECO:0000313" key="18">
    <source>
        <dbReference type="Proteomes" id="UP000184089"/>
    </source>
</evidence>
<accession>A0AAQ1RV76</accession>
<dbReference type="InterPro" id="IPR004036">
    <property type="entry name" value="Endonuclease-III-like_CS2"/>
</dbReference>
<dbReference type="SMART" id="SM00478">
    <property type="entry name" value="ENDO3c"/>
    <property type="match status" value="1"/>
</dbReference>
<evidence type="ECO:0000256" key="3">
    <source>
        <dbReference type="ARBA" id="ARBA00008343"/>
    </source>
</evidence>
<dbReference type="Gene3D" id="3.90.79.10">
    <property type="entry name" value="Nucleoside Triphosphate Pyrophosphohydrolase"/>
    <property type="match status" value="1"/>
</dbReference>
<organism evidence="17 18">
    <name type="scientific">Bittarella massiliensis</name>
    <name type="common">ex Durand et al. 2017</name>
    <dbReference type="NCBI Taxonomy" id="1720313"/>
    <lineage>
        <taxon>Bacteria</taxon>
        <taxon>Bacillati</taxon>
        <taxon>Bacillota</taxon>
        <taxon>Clostridia</taxon>
        <taxon>Eubacteriales</taxon>
        <taxon>Oscillospiraceae</taxon>
        <taxon>Bittarella (ex Durand et al. 2017)</taxon>
    </lineage>
</organism>
<keyword evidence="8 14" id="KW-0227">DNA damage</keyword>
<reference evidence="18" key="1">
    <citation type="submission" date="2016-11" db="EMBL/GenBank/DDBJ databases">
        <authorList>
            <person name="Jaros S."/>
            <person name="Januszkiewicz K."/>
            <person name="Wedrychowicz H."/>
        </authorList>
    </citation>
    <scope>NUCLEOTIDE SEQUENCE [LARGE SCALE GENOMIC DNA]</scope>
    <source>
        <strain evidence="18">DSM 4029</strain>
    </source>
</reference>
<dbReference type="InterPro" id="IPR029119">
    <property type="entry name" value="MutY_C"/>
</dbReference>
<evidence type="ECO:0000313" key="17">
    <source>
        <dbReference type="EMBL" id="SHF80961.1"/>
    </source>
</evidence>
<evidence type="ECO:0000313" key="19">
    <source>
        <dbReference type="Proteomes" id="UP000474718"/>
    </source>
</evidence>
<name>A0AAQ1RV76_9FIRM</name>
<proteinExistence type="inferred from homology"/>
<comment type="function">
    <text evidence="2">Adenine glycosylase active on G-A mispairs. MutY also corrects error-prone DNA synthesis past GO lesions which are due to the oxidatively damaged form of guanine: 7,8-dihydro-8-oxoguanine (8-oxo-dGTP).</text>
</comment>
<reference evidence="17" key="2">
    <citation type="submission" date="2016-11" db="EMBL/GenBank/DDBJ databases">
        <authorList>
            <person name="Varghese N."/>
            <person name="Submissions S."/>
        </authorList>
    </citation>
    <scope>NUCLEOTIDE SEQUENCE</scope>
    <source>
        <strain evidence="17">DSM 4029</strain>
    </source>
</reference>
<dbReference type="SUPFAM" id="SSF48150">
    <property type="entry name" value="DNA-glycosylase"/>
    <property type="match status" value="1"/>
</dbReference>
<evidence type="ECO:0000313" key="16">
    <source>
        <dbReference type="EMBL" id="MZL70049.1"/>
    </source>
</evidence>
<evidence type="ECO:0000256" key="12">
    <source>
        <dbReference type="ARBA" id="ARBA00023204"/>
    </source>
</evidence>
<keyword evidence="12" id="KW-0234">DNA repair</keyword>
<keyword evidence="7" id="KW-0479">Metal-binding</keyword>
<evidence type="ECO:0000256" key="5">
    <source>
        <dbReference type="ARBA" id="ARBA00022023"/>
    </source>
</evidence>
<dbReference type="EMBL" id="WWVX01000007">
    <property type="protein sequence ID" value="MZL70049.1"/>
    <property type="molecule type" value="Genomic_DNA"/>
</dbReference>
<dbReference type="InterPro" id="IPR011257">
    <property type="entry name" value="DNA_glycosylase"/>
</dbReference>
<evidence type="ECO:0000256" key="6">
    <source>
        <dbReference type="ARBA" id="ARBA00022485"/>
    </source>
</evidence>
<dbReference type="PANTHER" id="PTHR42944:SF1">
    <property type="entry name" value="ADENINE DNA GLYCOSYLASE"/>
    <property type="match status" value="1"/>
</dbReference>
<dbReference type="GO" id="GO:0034039">
    <property type="term" value="F:8-oxo-7,8-dihydroguanine DNA N-glycosylase activity"/>
    <property type="evidence" value="ECO:0007669"/>
    <property type="project" value="TreeGrafter"/>
</dbReference>
<dbReference type="Pfam" id="PF00730">
    <property type="entry name" value="HhH-GPD"/>
    <property type="match status" value="1"/>
</dbReference>
<protein>
    <recommendedName>
        <fullName evidence="5 14">Adenine DNA glycosylase</fullName>
        <ecNumber evidence="4 14">3.2.2.31</ecNumber>
    </recommendedName>
</protein>
<dbReference type="PROSITE" id="PS01155">
    <property type="entry name" value="ENDONUCLEASE_III_2"/>
    <property type="match status" value="1"/>
</dbReference>
<dbReference type="Gene3D" id="1.10.1670.10">
    <property type="entry name" value="Helix-hairpin-Helix base-excision DNA repair enzymes (C-terminal)"/>
    <property type="match status" value="1"/>
</dbReference>
<dbReference type="PANTHER" id="PTHR42944">
    <property type="entry name" value="ADENINE DNA GLYCOSYLASE"/>
    <property type="match status" value="1"/>
</dbReference>
<evidence type="ECO:0000256" key="7">
    <source>
        <dbReference type="ARBA" id="ARBA00022723"/>
    </source>
</evidence>
<feature type="domain" description="HhH-GPD" evidence="15">
    <location>
        <begin position="54"/>
        <end position="205"/>
    </location>
</feature>
<keyword evidence="11" id="KW-0411">Iron-sulfur</keyword>
<comment type="caution">
    <text evidence="17">The sequence shown here is derived from an EMBL/GenBank/DDBJ whole genome shotgun (WGS) entry which is preliminary data.</text>
</comment>
<evidence type="ECO:0000256" key="8">
    <source>
        <dbReference type="ARBA" id="ARBA00022763"/>
    </source>
</evidence>
<sequence length="365" mass="39901">MDLQPLLSPLPDGDCLALLQGAAAPLLDWYDQNRRPLPWRLDPTPYRVWISEIMLQQTRVAAVLPYFHRFLEALPDIPSLAAADPELLLKLWEGLGYYSRARNLQACAKACMQTHGGRLPGDYRALLELPGIGPYTAGAIASIAFGLPVPAVDGNVHRVFARLLSAEGDIAAPAVKRALFDLAAQAVPSDRPGDFNQAIMDLGATVCLPNALPLCASCPLRECCQALARETRHYLPNKAAKKARRVEKKTVVLVITPQGVLLHKRPDSGLLAGLWEFLLLDGHLTAAQRGQALAEWGIPAGRARRLGQAKHIFTHVEWRMEGVALSCPPFPPPAGCRFASLKEVRQTYSLPGALRAYTDLLEELL</sequence>
<dbReference type="GO" id="GO:0035485">
    <property type="term" value="F:adenine/guanine mispair binding"/>
    <property type="evidence" value="ECO:0007669"/>
    <property type="project" value="TreeGrafter"/>
</dbReference>
<evidence type="ECO:0000256" key="9">
    <source>
        <dbReference type="ARBA" id="ARBA00022801"/>
    </source>
</evidence>
<dbReference type="GO" id="GO:0006298">
    <property type="term" value="P:mismatch repair"/>
    <property type="evidence" value="ECO:0007669"/>
    <property type="project" value="TreeGrafter"/>
</dbReference>
<keyword evidence="13 14" id="KW-0326">Glycosidase</keyword>
<evidence type="ECO:0000256" key="2">
    <source>
        <dbReference type="ARBA" id="ARBA00002933"/>
    </source>
</evidence>
<comment type="similarity">
    <text evidence="3 14">Belongs to the Nth/MutY family.</text>
</comment>
<reference evidence="16 19" key="3">
    <citation type="journal article" date="2019" name="Nat. Med.">
        <title>A library of human gut bacterial isolates paired with longitudinal multiomics data enables mechanistic microbiome research.</title>
        <authorList>
            <person name="Poyet M."/>
            <person name="Groussin M."/>
            <person name="Gibbons S.M."/>
            <person name="Avila-Pacheco J."/>
            <person name="Jiang X."/>
            <person name="Kearney S.M."/>
            <person name="Perrotta A.R."/>
            <person name="Berdy B."/>
            <person name="Zhao S."/>
            <person name="Lieberman T.D."/>
            <person name="Swanson P.K."/>
            <person name="Smith M."/>
            <person name="Roesemann S."/>
            <person name="Alexander J.E."/>
            <person name="Rich S.A."/>
            <person name="Livny J."/>
            <person name="Vlamakis H."/>
            <person name="Clish C."/>
            <person name="Bullock K."/>
            <person name="Deik A."/>
            <person name="Scott J."/>
            <person name="Pierce K.A."/>
            <person name="Xavier R.J."/>
            <person name="Alm E.J."/>
        </authorList>
    </citation>
    <scope>NUCLEOTIDE SEQUENCE [LARGE SCALE GENOMIC DNA]</scope>
    <source>
        <strain evidence="16 19">BIOML-A2</strain>
    </source>
</reference>
<dbReference type="NCBIfam" id="TIGR01084">
    <property type="entry name" value="mutY"/>
    <property type="match status" value="1"/>
</dbReference>
<dbReference type="EMBL" id="FQVY01000001">
    <property type="protein sequence ID" value="SHF80961.1"/>
    <property type="molecule type" value="Genomic_DNA"/>
</dbReference>
<dbReference type="InterPro" id="IPR044298">
    <property type="entry name" value="MIG/MutY"/>
</dbReference>
<dbReference type="EC" id="3.2.2.31" evidence="4 14"/>
<evidence type="ECO:0000256" key="1">
    <source>
        <dbReference type="ARBA" id="ARBA00000843"/>
    </source>
</evidence>
<evidence type="ECO:0000256" key="4">
    <source>
        <dbReference type="ARBA" id="ARBA00012045"/>
    </source>
</evidence>
<dbReference type="GO" id="GO:0046872">
    <property type="term" value="F:metal ion binding"/>
    <property type="evidence" value="ECO:0007669"/>
    <property type="project" value="UniProtKB-UniRule"/>
</dbReference>
<dbReference type="SUPFAM" id="SSF55811">
    <property type="entry name" value="Nudix"/>
    <property type="match status" value="1"/>
</dbReference>
<comment type="catalytic activity">
    <reaction evidence="1 14">
        <text>Hydrolyzes free adenine bases from 7,8-dihydro-8-oxoguanine:adenine mismatched double-stranded DNA, leaving an apurinic site.</text>
        <dbReference type="EC" id="3.2.2.31"/>
    </reaction>
</comment>